<evidence type="ECO:0000313" key="3">
    <source>
        <dbReference type="Proteomes" id="UP001432322"/>
    </source>
</evidence>
<keyword evidence="1" id="KW-0812">Transmembrane</keyword>
<evidence type="ECO:0008006" key="4">
    <source>
        <dbReference type="Google" id="ProtNLM"/>
    </source>
</evidence>
<name>A0AAV5X3I0_9BILA</name>
<feature type="transmembrane region" description="Helical" evidence="1">
    <location>
        <begin position="71"/>
        <end position="96"/>
    </location>
</feature>
<organism evidence="2 3">
    <name type="scientific">Pristionchus fissidentatus</name>
    <dbReference type="NCBI Taxonomy" id="1538716"/>
    <lineage>
        <taxon>Eukaryota</taxon>
        <taxon>Metazoa</taxon>
        <taxon>Ecdysozoa</taxon>
        <taxon>Nematoda</taxon>
        <taxon>Chromadorea</taxon>
        <taxon>Rhabditida</taxon>
        <taxon>Rhabditina</taxon>
        <taxon>Diplogasteromorpha</taxon>
        <taxon>Diplogasteroidea</taxon>
        <taxon>Neodiplogasteridae</taxon>
        <taxon>Pristionchus</taxon>
    </lineage>
</organism>
<reference evidence="2" key="1">
    <citation type="submission" date="2023-10" db="EMBL/GenBank/DDBJ databases">
        <title>Genome assembly of Pristionchus species.</title>
        <authorList>
            <person name="Yoshida K."/>
            <person name="Sommer R.J."/>
        </authorList>
    </citation>
    <scope>NUCLEOTIDE SEQUENCE</scope>
    <source>
        <strain evidence="2">RS5133</strain>
    </source>
</reference>
<feature type="transmembrane region" description="Helical" evidence="1">
    <location>
        <begin position="108"/>
        <end position="133"/>
    </location>
</feature>
<proteinExistence type="predicted"/>
<comment type="caution">
    <text evidence="2">The sequence shown here is derived from an EMBL/GenBank/DDBJ whole genome shotgun (WGS) entry which is preliminary data.</text>
</comment>
<dbReference type="EMBL" id="BTSY01000007">
    <property type="protein sequence ID" value="GMT36897.1"/>
    <property type="molecule type" value="Genomic_DNA"/>
</dbReference>
<dbReference type="AlphaFoldDB" id="A0AAV5X3I0"/>
<accession>A0AAV5X3I0</accession>
<feature type="transmembrane region" description="Helical" evidence="1">
    <location>
        <begin position="6"/>
        <end position="29"/>
    </location>
</feature>
<dbReference type="Proteomes" id="UP001432322">
    <property type="component" value="Unassembled WGS sequence"/>
</dbReference>
<evidence type="ECO:0000256" key="1">
    <source>
        <dbReference type="SAM" id="Phobius"/>
    </source>
</evidence>
<sequence>TSQTSAVIFATFQAVICLFVSFLLGENILEAIMDKKEPANIDVVLLAFMVSLLVCALATMYGVVLRKTKPIIFSLMLMLIIFLICTVRLGSILFILGRAVQAKQPRDYLTRLCEATGVLGASWFFLLLSLTIYNRAREDIQ</sequence>
<protein>
    <recommendedName>
        <fullName evidence="4">G protein-coupled receptor</fullName>
    </recommendedName>
</protein>
<keyword evidence="3" id="KW-1185">Reference proteome</keyword>
<feature type="non-terminal residue" evidence="2">
    <location>
        <position position="1"/>
    </location>
</feature>
<gene>
    <name evidence="2" type="ORF">PFISCL1PPCAC_28194</name>
</gene>
<keyword evidence="1" id="KW-0472">Membrane</keyword>
<feature type="transmembrane region" description="Helical" evidence="1">
    <location>
        <begin position="41"/>
        <end position="65"/>
    </location>
</feature>
<keyword evidence="1" id="KW-1133">Transmembrane helix</keyword>
<evidence type="ECO:0000313" key="2">
    <source>
        <dbReference type="EMBL" id="GMT36897.1"/>
    </source>
</evidence>